<comment type="subcellular location">
    <subcellularLocation>
        <location evidence="1">Cytoplasm</location>
    </subcellularLocation>
</comment>
<evidence type="ECO:0000256" key="1">
    <source>
        <dbReference type="ARBA" id="ARBA00004496"/>
    </source>
</evidence>
<evidence type="ECO:0000256" key="3">
    <source>
        <dbReference type="ARBA" id="ARBA00022490"/>
    </source>
</evidence>
<evidence type="ECO:0000256" key="4">
    <source>
        <dbReference type="ARBA" id="ARBA00023186"/>
    </source>
</evidence>
<reference evidence="5 6" key="1">
    <citation type="journal article" date="2019" name="Int. J. Syst. Evol. Microbiol.">
        <title>The Global Catalogue of Microorganisms (GCM) 10K type strain sequencing project: providing services to taxonomists for standard genome sequencing and annotation.</title>
        <authorList>
            <consortium name="The Broad Institute Genomics Platform"/>
            <consortium name="The Broad Institute Genome Sequencing Center for Infectious Disease"/>
            <person name="Wu L."/>
            <person name="Ma J."/>
        </authorList>
    </citation>
    <scope>NUCLEOTIDE SEQUENCE [LARGE SCALE GENOMIC DNA]</scope>
    <source>
        <strain evidence="5 6">JCM 10303</strain>
    </source>
</reference>
<protein>
    <submittedName>
        <fullName evidence="5">ESX secretion-associated protein EspG</fullName>
    </submittedName>
</protein>
<keyword evidence="4" id="KW-0143">Chaperone</keyword>
<organism evidence="5 6">
    <name type="scientific">Saccharopolyspora erythraea</name>
    <name type="common">Streptomyces erythraeus</name>
    <dbReference type="NCBI Taxonomy" id="1836"/>
    <lineage>
        <taxon>Bacteria</taxon>
        <taxon>Bacillati</taxon>
        <taxon>Actinomycetota</taxon>
        <taxon>Actinomycetes</taxon>
        <taxon>Pseudonocardiales</taxon>
        <taxon>Pseudonocardiaceae</taxon>
        <taxon>Saccharopolyspora</taxon>
    </lineage>
</organism>
<accession>A0ABN1DYK7</accession>
<keyword evidence="6" id="KW-1185">Reference proteome</keyword>
<dbReference type="Pfam" id="PF14011">
    <property type="entry name" value="ESX-1_EspG"/>
    <property type="match status" value="1"/>
</dbReference>
<dbReference type="InterPro" id="IPR025734">
    <property type="entry name" value="EspG"/>
</dbReference>
<keyword evidence="3" id="KW-0963">Cytoplasm</keyword>
<sequence length="253" mass="27214">MSMSARPDFALSAAEFDLVHDALGLGRPPFPLEVPSRGATMEERAELADEAYRALSERGLADGRRLDPGLEQLLRLLTEHDTSVDAVGHLHRPVRALAAADRNTGVLAEVAADEVSLTEIRPTALAMSIVGVLPPGEPGQLRGVSMPRDTLTRALAEDDEDPFGGDLDEEVALTRAGLPAHDAATFTELVNSRCAGGQFGVSHRSMRASTLVNWFDTNQGRYLMTSEGSWLSITPADNRRIEHRLADVLSAVA</sequence>
<name>A0ABN1DYK7_SACER</name>
<comment type="similarity">
    <text evidence="2">Belongs to the EspG family.</text>
</comment>
<gene>
    <name evidence="5" type="ORF">GCM10009533_61810</name>
</gene>
<comment type="caution">
    <text evidence="5">The sequence shown here is derived from an EMBL/GenBank/DDBJ whole genome shotgun (WGS) entry which is preliminary data.</text>
</comment>
<evidence type="ECO:0000313" key="5">
    <source>
        <dbReference type="EMBL" id="GAA0555589.1"/>
    </source>
</evidence>
<evidence type="ECO:0000256" key="2">
    <source>
        <dbReference type="ARBA" id="ARBA00006411"/>
    </source>
</evidence>
<dbReference type="EMBL" id="BAAAGS010000067">
    <property type="protein sequence ID" value="GAA0555589.1"/>
    <property type="molecule type" value="Genomic_DNA"/>
</dbReference>
<evidence type="ECO:0000313" key="6">
    <source>
        <dbReference type="Proteomes" id="UP001500729"/>
    </source>
</evidence>
<proteinExistence type="inferred from homology"/>
<dbReference type="Proteomes" id="UP001500729">
    <property type="component" value="Unassembled WGS sequence"/>
</dbReference>